<reference evidence="7" key="1">
    <citation type="journal article" date="2019" name="Int. J. Syst. Evol. Microbiol.">
        <title>The Global Catalogue of Microorganisms (GCM) 10K type strain sequencing project: providing services to taxonomists for standard genome sequencing and annotation.</title>
        <authorList>
            <consortium name="The Broad Institute Genomics Platform"/>
            <consortium name="The Broad Institute Genome Sequencing Center for Infectious Disease"/>
            <person name="Wu L."/>
            <person name="Ma J."/>
        </authorList>
    </citation>
    <scope>NUCLEOTIDE SEQUENCE [LARGE SCALE GENOMIC DNA]</scope>
    <source>
        <strain evidence="7">CCUG 60214</strain>
    </source>
</reference>
<sequence length="379" mass="40249">MSEATAIPLPRTVSDLPLSVGVEEEFLLVDADTGALAPLAETVLHGVMPPDRASGPGGPLDLQPEMTLYQVESATSVCRSMAEVREELLAARRALASLAHAHGARIVASGTPVLGGVRPPPLASGERYRTIAAEYGSLIDGLTICGCHVHIGIPDEETGVLISNHLRPWLPVLLAISANSPFSEGRDSGYASWRYLAWSPWPSAGPPPWFGSVEDYRRATGALRAAGAALDPAMVYWDVRLSSRHPTVEVRVCDVAATVDEAVVLAALIRAIAGTALTGAPAWDVPEVVLRTALWRAARDGLDGAALDPRAGRLVPAVDMVRALVDWTRPALRAVGDEDLVVDGLDRVLLDGTGAERQRRAHRRRGSLADVVELLVAQT</sequence>
<dbReference type="SUPFAM" id="SSF55931">
    <property type="entry name" value="Glutamine synthetase/guanido kinase"/>
    <property type="match status" value="1"/>
</dbReference>
<evidence type="ECO:0000256" key="5">
    <source>
        <dbReference type="HAMAP-Rule" id="MF_01609"/>
    </source>
</evidence>
<dbReference type="RefSeq" id="WP_380724329.1">
    <property type="nucleotide sequence ID" value="NZ_JBHTLK010000082.1"/>
</dbReference>
<keyword evidence="3 5" id="KW-0067">ATP-binding</keyword>
<comment type="function">
    <text evidence="5">ATP-dependent carboxylate-amine ligase which exhibits weak glutamate--cysteine ligase activity.</text>
</comment>
<comment type="catalytic activity">
    <reaction evidence="4 5">
        <text>L-cysteine + L-glutamate + ATP = gamma-L-glutamyl-L-cysteine + ADP + phosphate + H(+)</text>
        <dbReference type="Rhea" id="RHEA:13285"/>
        <dbReference type="ChEBI" id="CHEBI:15378"/>
        <dbReference type="ChEBI" id="CHEBI:29985"/>
        <dbReference type="ChEBI" id="CHEBI:30616"/>
        <dbReference type="ChEBI" id="CHEBI:35235"/>
        <dbReference type="ChEBI" id="CHEBI:43474"/>
        <dbReference type="ChEBI" id="CHEBI:58173"/>
        <dbReference type="ChEBI" id="CHEBI:456216"/>
        <dbReference type="EC" id="6.3.2.2"/>
    </reaction>
</comment>
<name>A0ABW3QVU6_9PSEU</name>
<dbReference type="InterPro" id="IPR050141">
    <property type="entry name" value="GCL_type2/YbdK_subfam"/>
</dbReference>
<proteinExistence type="inferred from homology"/>
<dbReference type="PANTHER" id="PTHR36510:SF1">
    <property type="entry name" value="GLUTAMATE--CYSTEINE LIGASE 2-RELATED"/>
    <property type="match status" value="1"/>
</dbReference>
<dbReference type="NCBIfam" id="TIGR02050">
    <property type="entry name" value="gshA_cyan_rel"/>
    <property type="match status" value="1"/>
</dbReference>
<keyword evidence="7" id="KW-1185">Reference proteome</keyword>
<accession>A0ABW3QVU6</accession>
<dbReference type="NCBIfam" id="NF010041">
    <property type="entry name" value="PRK13517.1-1"/>
    <property type="match status" value="1"/>
</dbReference>
<comment type="caution">
    <text evidence="6">The sequence shown here is derived from an EMBL/GenBank/DDBJ whole genome shotgun (WGS) entry which is preliminary data.</text>
</comment>
<evidence type="ECO:0000313" key="6">
    <source>
        <dbReference type="EMBL" id="MFD1148916.1"/>
    </source>
</evidence>
<dbReference type="PANTHER" id="PTHR36510">
    <property type="entry name" value="GLUTAMATE--CYSTEINE LIGASE 2-RELATED"/>
    <property type="match status" value="1"/>
</dbReference>
<comment type="similarity">
    <text evidence="5">Belongs to the glutamate--cysteine ligase type 2 family. YbdK subfamily.</text>
</comment>
<dbReference type="Gene3D" id="3.30.590.20">
    <property type="match status" value="1"/>
</dbReference>
<evidence type="ECO:0000256" key="2">
    <source>
        <dbReference type="ARBA" id="ARBA00022741"/>
    </source>
</evidence>
<dbReference type="InterPro" id="IPR014746">
    <property type="entry name" value="Gln_synth/guanido_kin_cat_dom"/>
</dbReference>
<dbReference type="InterPro" id="IPR011793">
    <property type="entry name" value="YbdK"/>
</dbReference>
<keyword evidence="2 5" id="KW-0547">Nucleotide-binding</keyword>
<gene>
    <name evidence="6" type="ORF">ACFQ3T_17435</name>
</gene>
<evidence type="ECO:0000256" key="1">
    <source>
        <dbReference type="ARBA" id="ARBA00022598"/>
    </source>
</evidence>
<dbReference type="InterPro" id="IPR006336">
    <property type="entry name" value="GCS2"/>
</dbReference>
<organism evidence="6 7">
    <name type="scientific">Saccharothrix hoggarensis</name>
    <dbReference type="NCBI Taxonomy" id="913853"/>
    <lineage>
        <taxon>Bacteria</taxon>
        <taxon>Bacillati</taxon>
        <taxon>Actinomycetota</taxon>
        <taxon>Actinomycetes</taxon>
        <taxon>Pseudonocardiales</taxon>
        <taxon>Pseudonocardiaceae</taxon>
        <taxon>Saccharothrix</taxon>
    </lineage>
</organism>
<dbReference type="Pfam" id="PF04107">
    <property type="entry name" value="GCS2"/>
    <property type="match status" value="1"/>
</dbReference>
<dbReference type="GO" id="GO:0004357">
    <property type="term" value="F:glutamate-cysteine ligase activity"/>
    <property type="evidence" value="ECO:0007669"/>
    <property type="project" value="UniProtKB-EC"/>
</dbReference>
<protein>
    <recommendedName>
        <fullName evidence="5">Putative glutamate--cysteine ligase 2</fullName>
        <ecNumber evidence="5">6.3.2.2</ecNumber>
    </recommendedName>
    <alternativeName>
        <fullName evidence="5">Gamma-glutamylcysteine synthetase 2</fullName>
        <shortName evidence="5">GCS 2</shortName>
        <shortName evidence="5">Gamma-GCS 2</shortName>
    </alternativeName>
</protein>
<evidence type="ECO:0000313" key="7">
    <source>
        <dbReference type="Proteomes" id="UP001597168"/>
    </source>
</evidence>
<dbReference type="EC" id="6.3.2.2" evidence="5"/>
<dbReference type="EMBL" id="JBHTLK010000082">
    <property type="protein sequence ID" value="MFD1148916.1"/>
    <property type="molecule type" value="Genomic_DNA"/>
</dbReference>
<evidence type="ECO:0000256" key="4">
    <source>
        <dbReference type="ARBA" id="ARBA00048819"/>
    </source>
</evidence>
<evidence type="ECO:0000256" key="3">
    <source>
        <dbReference type="ARBA" id="ARBA00022840"/>
    </source>
</evidence>
<dbReference type="Proteomes" id="UP001597168">
    <property type="component" value="Unassembled WGS sequence"/>
</dbReference>
<dbReference type="HAMAP" id="MF_01609">
    <property type="entry name" value="Glu_cys_ligase_2"/>
    <property type="match status" value="1"/>
</dbReference>
<keyword evidence="1 5" id="KW-0436">Ligase</keyword>